<keyword evidence="2" id="KW-0732">Signal</keyword>
<keyword evidence="1" id="KW-0175">Coiled coil</keyword>
<proteinExistence type="predicted"/>
<dbReference type="VEuPathDB" id="TriTrypDB:TvY486_0031450"/>
<dbReference type="EMBL" id="CAEX01005361">
    <property type="protein sequence ID" value="CCD20352.1"/>
    <property type="molecule type" value="Genomic_DNA"/>
</dbReference>
<dbReference type="Proteomes" id="UP000009027">
    <property type="component" value="Unassembled WGS sequence"/>
</dbReference>
<feature type="chain" id="PRO_5003390788" evidence="2">
    <location>
        <begin position="24"/>
        <end position="759"/>
    </location>
</feature>
<dbReference type="AlphaFoldDB" id="F9WS14"/>
<evidence type="ECO:0000256" key="2">
    <source>
        <dbReference type="SAM" id="SignalP"/>
    </source>
</evidence>
<feature type="signal peptide" evidence="2">
    <location>
        <begin position="1"/>
        <end position="23"/>
    </location>
</feature>
<evidence type="ECO:0000256" key="1">
    <source>
        <dbReference type="SAM" id="Coils"/>
    </source>
</evidence>
<evidence type="ECO:0000313" key="4">
    <source>
        <dbReference type="Proteomes" id="UP000009027"/>
    </source>
</evidence>
<gene>
    <name evidence="3" type="ORF">TvY486_0031450</name>
</gene>
<name>F9WS14_TRYVY</name>
<evidence type="ECO:0000313" key="3">
    <source>
        <dbReference type="EMBL" id="CCD20352.1"/>
    </source>
</evidence>
<keyword evidence="4" id="KW-1185">Reference proteome</keyword>
<accession>F9WS14</accession>
<protein>
    <submittedName>
        <fullName evidence="3">Uncharacterized protein</fullName>
    </submittedName>
</protein>
<sequence length="759" mass="83538">MAKLVIHLCLLVLPFTVSPIVAALPSSKAACPMTRGGASDTQKCTTKDLIRGWLHVINKISVRIDEVHKNATEIAKGVVELRKEAKTALANATKFLNELDSNHGEHHRMKEVMKNISDAITWANESERNATEAANTSNITGSFIRDGYGAISLVVHNFKGGDYVQELKYDALSTKIGEITISKNGGCARVHNVSRDLIAYAEKLHNKETNLTEWKTEVLKTIKSTYNDTQSNATTCQSVFNNHEKVNEVMNAVGNLSEQLIVAVKHLEMSILTRDRARKNIAAANESMETTTTNMLNSLKQDGAELCDILRRHGAVWSELDETKQRLEETSQRARSELTSAANIKRDAAVRSELVRVALKQVEQIPRLGGSYALNKLTSSGNATAVMENMKGARESAEHAVQLSAEVNLRTKFTEKEIESEYEKLKVVESDLRKRLSEISGKISNVKTSDCNDKLLGFFTELSVDALLYASKLNKNELLKANETLRDLEARAEEINKNVSSISRDLEVAVQNLKNVNELMRSSSVAAEAEVADVLKHLMSELCATAAELRVTRKNLTLLSANATNIKKSVSEEEAQAIAASKNASGSPDTSPYVEEGFTVAMRMTALLEKELQRTNARLEMMTASRAAMKLKEVHAGNTNVFDAVSDAVLGIFADTPGKPHENVCTQNATSELVQKLKGKSGDFSLLRDTSVITELNRFATKMSDELKGAVKRMNKVAVRADEANEALAEAVRRAREDAAGRRCLPLHQQLFSALSGWW</sequence>
<feature type="coiled-coil region" evidence="1">
    <location>
        <begin position="471"/>
        <end position="505"/>
    </location>
</feature>
<reference evidence="3 4" key="1">
    <citation type="journal article" date="2012" name="Proc. Natl. Acad. Sci. U.S.A.">
        <title>Antigenic diversity is generated by distinct evolutionary mechanisms in African trypanosome species.</title>
        <authorList>
            <person name="Jackson A.P."/>
            <person name="Berry A."/>
            <person name="Aslett M."/>
            <person name="Allison H.C."/>
            <person name="Burton P."/>
            <person name="Vavrova-Anderson J."/>
            <person name="Brown R."/>
            <person name="Browne H."/>
            <person name="Corton N."/>
            <person name="Hauser H."/>
            <person name="Gamble J."/>
            <person name="Gilderthorp R."/>
            <person name="Marcello L."/>
            <person name="McQuillan J."/>
            <person name="Otto T.D."/>
            <person name="Quail M.A."/>
            <person name="Sanders M.J."/>
            <person name="van Tonder A."/>
            <person name="Ginger M.L."/>
            <person name="Field M.C."/>
            <person name="Barry J.D."/>
            <person name="Hertz-Fowler C."/>
            <person name="Berriman M."/>
        </authorList>
    </citation>
    <scope>NUCLEOTIDE SEQUENCE</scope>
    <source>
        <strain evidence="3 4">Y486</strain>
    </source>
</reference>
<organism evidence="3 4">
    <name type="scientific">Trypanosoma vivax (strain Y486)</name>
    <dbReference type="NCBI Taxonomy" id="1055687"/>
    <lineage>
        <taxon>Eukaryota</taxon>
        <taxon>Discoba</taxon>
        <taxon>Euglenozoa</taxon>
        <taxon>Kinetoplastea</taxon>
        <taxon>Metakinetoplastina</taxon>
        <taxon>Trypanosomatida</taxon>
        <taxon>Trypanosomatidae</taxon>
        <taxon>Trypanosoma</taxon>
        <taxon>Duttonella</taxon>
    </lineage>
</organism>